<protein>
    <submittedName>
        <fullName evidence="1">Uncharacterized protein</fullName>
    </submittedName>
</protein>
<proteinExistence type="predicted"/>
<reference evidence="2" key="1">
    <citation type="journal article" date="2023" name="G3 (Bethesda)">
        <title>Genome assembly and association tests identify interacting loci associated with vigor, precocity, and sex in interspecific pistachio rootstocks.</title>
        <authorList>
            <person name="Palmer W."/>
            <person name="Jacygrad E."/>
            <person name="Sagayaradj S."/>
            <person name="Cavanaugh K."/>
            <person name="Han R."/>
            <person name="Bertier L."/>
            <person name="Beede B."/>
            <person name="Kafkas S."/>
            <person name="Golino D."/>
            <person name="Preece J."/>
            <person name="Michelmore R."/>
        </authorList>
    </citation>
    <scope>NUCLEOTIDE SEQUENCE [LARGE SCALE GENOMIC DNA]</scope>
</reference>
<name>A0ACC0YUJ4_9ROSI</name>
<sequence>MGTIKRLPETVRNTVRSGVVLFDLTRVVEELVFNSLDAGATKVSVFVGVGTSFVKVVDNGCGISRDGLMLLGERYATSKLQHLADMDAASRTFGYRGEALASISDVSLLEIMTKAYGRPNGYRKVMKGSKCLYLGIDDDRKEVGTTVVARDLFYNQPVRRKYMQSSPKKVLHSVKKCVFRIALVHSKASFKVVDIESEDELLSTHFASSPLSLLRSGFGIEDSSFLHEISAKDDLSICLYPCLFKSTIDMQFCLLSWDIEDLVHCVWLLTFIMADINSRFICKGPIHKLVNNLASNFDCLDSWKANNGSQKGKKSRSQVCPTYILNLGCPQALYDLTFEPSKTYVVFKDWEPVLTFIEKAVQTVWMKDIVRFQESPLGHAADKLGKDELWKKHDNLISAGEFLDGDGDAEFALETSRFPIDQASVRLPSSLEKLTKNDSHLCLTTVPQNTDQHPWTADIYSSSKEDYLLDNSFSASGRSNTCVEDELMSFQFGKEYVKIEPVGKACHLVGLCSLDVEEFECLIDRFKYKRRRILSDERDAILEVDASDQGSDLYSRSLWQDEASCAQHVPKVMSKGDIPTSFDLLSRVSPKTFPSYGESFTEETSLLSGSNTPLGKSGSGHRSLNSEWCNRISDPFYQAASWDVGHFDNKNGLEGSSRLNKGANYGQLDDTLENCNFGYDIRLKSTNQENCTSIRTSTALDFKDYHQSSEYFFKLLQEQNFPNRFSPEHSDMLVDETDWLRPVSYGQDFTKNENLRHQFRYDNRKPNPISKERSRRSRSAPPFHRHKRRFISLSHCSKMQAVESNINTFHCAQTSPEAGLMKNLHRSSGECHPNLNSSSEEDLELSMRCYNFFIVPK</sequence>
<comment type="caution">
    <text evidence="1">The sequence shown here is derived from an EMBL/GenBank/DDBJ whole genome shotgun (WGS) entry which is preliminary data.</text>
</comment>
<accession>A0ACC0YUJ4</accession>
<dbReference type="Proteomes" id="UP001163603">
    <property type="component" value="Chromosome 5"/>
</dbReference>
<dbReference type="EMBL" id="CM047740">
    <property type="protein sequence ID" value="KAJ0041276.1"/>
    <property type="molecule type" value="Genomic_DNA"/>
</dbReference>
<organism evidence="1 2">
    <name type="scientific">Pistacia integerrima</name>
    <dbReference type="NCBI Taxonomy" id="434235"/>
    <lineage>
        <taxon>Eukaryota</taxon>
        <taxon>Viridiplantae</taxon>
        <taxon>Streptophyta</taxon>
        <taxon>Embryophyta</taxon>
        <taxon>Tracheophyta</taxon>
        <taxon>Spermatophyta</taxon>
        <taxon>Magnoliopsida</taxon>
        <taxon>eudicotyledons</taxon>
        <taxon>Gunneridae</taxon>
        <taxon>Pentapetalae</taxon>
        <taxon>rosids</taxon>
        <taxon>malvids</taxon>
        <taxon>Sapindales</taxon>
        <taxon>Anacardiaceae</taxon>
        <taxon>Pistacia</taxon>
    </lineage>
</organism>
<evidence type="ECO:0000313" key="2">
    <source>
        <dbReference type="Proteomes" id="UP001163603"/>
    </source>
</evidence>
<gene>
    <name evidence="1" type="ORF">Pint_28721</name>
</gene>
<keyword evidence="2" id="KW-1185">Reference proteome</keyword>
<evidence type="ECO:0000313" key="1">
    <source>
        <dbReference type="EMBL" id="KAJ0041276.1"/>
    </source>
</evidence>